<reference evidence="1 2" key="1">
    <citation type="submission" date="2023-07" db="EMBL/GenBank/DDBJ databases">
        <title>Comparative genomics of wheat-associated soil bacteria to identify genetic determinants of phenazine resistance.</title>
        <authorList>
            <person name="Mouncey N."/>
        </authorList>
    </citation>
    <scope>NUCLEOTIDE SEQUENCE [LARGE SCALE GENOMIC DNA]</scope>
    <source>
        <strain evidence="1 2">W4I11</strain>
    </source>
</reference>
<dbReference type="EMBL" id="JAUSZT010000002">
    <property type="protein sequence ID" value="MDQ0995998.1"/>
    <property type="molecule type" value="Genomic_DNA"/>
</dbReference>
<keyword evidence="1" id="KW-0645">Protease</keyword>
<organism evidence="1 2">
    <name type="scientific">Phyllobacterium ifriqiyense</name>
    <dbReference type="NCBI Taxonomy" id="314238"/>
    <lineage>
        <taxon>Bacteria</taxon>
        <taxon>Pseudomonadati</taxon>
        <taxon>Pseudomonadota</taxon>
        <taxon>Alphaproteobacteria</taxon>
        <taxon>Hyphomicrobiales</taxon>
        <taxon>Phyllobacteriaceae</taxon>
        <taxon>Phyllobacterium</taxon>
    </lineage>
</organism>
<dbReference type="Proteomes" id="UP001237780">
    <property type="component" value="Unassembled WGS sequence"/>
</dbReference>
<dbReference type="GO" id="GO:0008233">
    <property type="term" value="F:peptidase activity"/>
    <property type="evidence" value="ECO:0007669"/>
    <property type="project" value="UniProtKB-KW"/>
</dbReference>
<keyword evidence="2" id="KW-1185">Reference proteome</keyword>
<name>A0ABU0S5F8_9HYPH</name>
<keyword evidence="1" id="KW-0378">Hydrolase</keyword>
<comment type="caution">
    <text evidence="1">The sequence shown here is derived from an EMBL/GenBank/DDBJ whole genome shotgun (WGS) entry which is preliminary data.</text>
</comment>
<dbReference type="Gene3D" id="3.90.226.10">
    <property type="entry name" value="2-enoyl-CoA Hydratase, Chain A, domain 1"/>
    <property type="match status" value="1"/>
</dbReference>
<proteinExistence type="predicted"/>
<dbReference type="RefSeq" id="WP_307277979.1">
    <property type="nucleotide sequence ID" value="NZ_JAUSZT010000002.1"/>
</dbReference>
<sequence length="186" mass="20743">MLADATLLYQPNIRIAGNISSGTLWDVLNALAQIRLTNEDLVLEVMTEGGDADIARRIALEISLFIRDSGRAAYFIGKTIVYSAGMTIMGAFPAPNRFATKDTTFLVHERRITKSVNFDGPMRAMIQIAKEQVALLETAHRLEWEGFEDLAKGSLIDAETLYERAKENYYLSSDEARELGLIARLL</sequence>
<evidence type="ECO:0000313" key="2">
    <source>
        <dbReference type="Proteomes" id="UP001237780"/>
    </source>
</evidence>
<dbReference type="SUPFAM" id="SSF52096">
    <property type="entry name" value="ClpP/crotonase"/>
    <property type="match status" value="1"/>
</dbReference>
<gene>
    <name evidence="1" type="ORF">QFZ34_001175</name>
</gene>
<accession>A0ABU0S5F8</accession>
<protein>
    <submittedName>
        <fullName evidence="1">ATP-dependent protease ClpP protease subunit</fullName>
    </submittedName>
</protein>
<dbReference type="GO" id="GO:0006508">
    <property type="term" value="P:proteolysis"/>
    <property type="evidence" value="ECO:0007669"/>
    <property type="project" value="UniProtKB-KW"/>
</dbReference>
<evidence type="ECO:0000313" key="1">
    <source>
        <dbReference type="EMBL" id="MDQ0995998.1"/>
    </source>
</evidence>
<dbReference type="InterPro" id="IPR029045">
    <property type="entry name" value="ClpP/crotonase-like_dom_sf"/>
</dbReference>